<dbReference type="InterPro" id="IPR001680">
    <property type="entry name" value="WD40_rpt"/>
</dbReference>
<dbReference type="SMART" id="SM00320">
    <property type="entry name" value="WD40"/>
    <property type="match status" value="3"/>
</dbReference>
<dbReference type="RefSeq" id="XP_056040074.1">
    <property type="nucleotide sequence ID" value="XM_056188818.1"/>
</dbReference>
<dbReference type="Gene3D" id="2.130.10.10">
    <property type="entry name" value="YVTN repeat-like/Quinoprotein amine dehydrogenase"/>
    <property type="match status" value="2"/>
</dbReference>
<protein>
    <submittedName>
        <fullName evidence="4">WD40-repeat-containing domain protein</fullName>
    </submittedName>
</protein>
<feature type="repeat" description="WD" evidence="3">
    <location>
        <begin position="131"/>
        <end position="172"/>
    </location>
</feature>
<dbReference type="InterPro" id="IPR011659">
    <property type="entry name" value="WD40"/>
</dbReference>
<proteinExistence type="predicted"/>
<dbReference type="PROSITE" id="PS50082">
    <property type="entry name" value="WD_REPEATS_2"/>
    <property type="match status" value="2"/>
</dbReference>
<name>A0AAD7VPM8_9ASCO</name>
<dbReference type="GeneID" id="80883984"/>
<dbReference type="SUPFAM" id="SSF50978">
    <property type="entry name" value="WD40 repeat-like"/>
    <property type="match status" value="1"/>
</dbReference>
<dbReference type="InterPro" id="IPR036322">
    <property type="entry name" value="WD40_repeat_dom_sf"/>
</dbReference>
<dbReference type="InterPro" id="IPR051179">
    <property type="entry name" value="WD_repeat_multifunction"/>
</dbReference>
<dbReference type="Proteomes" id="UP001217417">
    <property type="component" value="Unassembled WGS sequence"/>
</dbReference>
<dbReference type="PROSITE" id="PS00678">
    <property type="entry name" value="WD_REPEATS_1"/>
    <property type="match status" value="1"/>
</dbReference>
<dbReference type="AlphaFoldDB" id="A0AAD7VPM8"/>
<keyword evidence="2" id="KW-0677">Repeat</keyword>
<dbReference type="InterPro" id="IPR019775">
    <property type="entry name" value="WD40_repeat_CS"/>
</dbReference>
<comment type="caution">
    <text evidence="4">The sequence shown here is derived from an EMBL/GenBank/DDBJ whole genome shotgun (WGS) entry which is preliminary data.</text>
</comment>
<evidence type="ECO:0000313" key="4">
    <source>
        <dbReference type="EMBL" id="KAJ8096624.1"/>
    </source>
</evidence>
<evidence type="ECO:0000256" key="3">
    <source>
        <dbReference type="PROSITE-ProRule" id="PRU00221"/>
    </source>
</evidence>
<dbReference type="EMBL" id="JARPMG010000013">
    <property type="protein sequence ID" value="KAJ8096624.1"/>
    <property type="molecule type" value="Genomic_DNA"/>
</dbReference>
<reference evidence="4" key="1">
    <citation type="submission" date="2023-03" db="EMBL/GenBank/DDBJ databases">
        <title>Near-Complete genome sequence of Lipomyces tetrasporous NRRL Y-64009, an oleaginous yeast capable of growing on lignocellulosic hydrolysates.</title>
        <authorList>
            <consortium name="Lawrence Berkeley National Laboratory"/>
            <person name="Jagtap S.S."/>
            <person name="Liu J.-J."/>
            <person name="Walukiewicz H.E."/>
            <person name="Pangilinan J."/>
            <person name="Lipzen A."/>
            <person name="Ahrendt S."/>
            <person name="Koriabine M."/>
            <person name="Cobaugh K."/>
            <person name="Salamov A."/>
            <person name="Yoshinaga Y."/>
            <person name="Ng V."/>
            <person name="Daum C."/>
            <person name="Grigoriev I.V."/>
            <person name="Slininger P.J."/>
            <person name="Dien B.S."/>
            <person name="Jin Y.-S."/>
            <person name="Rao C.V."/>
        </authorList>
    </citation>
    <scope>NUCLEOTIDE SEQUENCE</scope>
    <source>
        <strain evidence="4">NRRL Y-64009</strain>
    </source>
</reference>
<dbReference type="Pfam" id="PF00400">
    <property type="entry name" value="WD40"/>
    <property type="match status" value="2"/>
</dbReference>
<keyword evidence="5" id="KW-1185">Reference proteome</keyword>
<gene>
    <name evidence="4" type="ORF">POJ06DRAFT_262973</name>
</gene>
<organism evidence="4 5">
    <name type="scientific">Lipomyces tetrasporus</name>
    <dbReference type="NCBI Taxonomy" id="54092"/>
    <lineage>
        <taxon>Eukaryota</taxon>
        <taxon>Fungi</taxon>
        <taxon>Dikarya</taxon>
        <taxon>Ascomycota</taxon>
        <taxon>Saccharomycotina</taxon>
        <taxon>Lipomycetes</taxon>
        <taxon>Lipomycetales</taxon>
        <taxon>Lipomycetaceae</taxon>
        <taxon>Lipomyces</taxon>
    </lineage>
</organism>
<dbReference type="Pfam" id="PF07676">
    <property type="entry name" value="PD40"/>
    <property type="match status" value="1"/>
</dbReference>
<keyword evidence="1 3" id="KW-0853">WD repeat</keyword>
<dbReference type="PANTHER" id="PTHR19857:SF8">
    <property type="entry name" value="ANGIO-ASSOCIATED MIGRATORY CELL PROTEIN"/>
    <property type="match status" value="1"/>
</dbReference>
<dbReference type="PROSITE" id="PS50294">
    <property type="entry name" value="WD_REPEATS_REGION"/>
    <property type="match status" value="1"/>
</dbReference>
<evidence type="ECO:0000256" key="2">
    <source>
        <dbReference type="ARBA" id="ARBA00022737"/>
    </source>
</evidence>
<feature type="repeat" description="WD" evidence="3">
    <location>
        <begin position="217"/>
        <end position="249"/>
    </location>
</feature>
<accession>A0AAD7VPM8</accession>
<dbReference type="PANTHER" id="PTHR19857">
    <property type="entry name" value="MITOCHONDRIAL DIVISION PROTEIN 1-RELATED"/>
    <property type="match status" value="1"/>
</dbReference>
<evidence type="ECO:0000256" key="1">
    <source>
        <dbReference type="ARBA" id="ARBA00022574"/>
    </source>
</evidence>
<evidence type="ECO:0000313" key="5">
    <source>
        <dbReference type="Proteomes" id="UP001217417"/>
    </source>
</evidence>
<sequence length="353" mass="39077">MIVVWTLDKHGKNTNEPPDSVDIEGLAATATEGAIRTLISSHGWMKEHADGDKLLAAVKEVVSHADAGHIVQDNLVISGELTGFGSRAVSNDGKLLVYVLDNHQSRHSTATTLGPKIVVWDIERGEKRLMLEGHTDRIMWVNFSPDGKIVASVCWDKMVKLWDTSTGRLIHDIGPTGGQNWTGVFSPDSKYIAFTRGSPSTVVYVHSVLDGSRICEFKVSTSWMRSLAWSHEGHHLAAGGQSGVVYVWNPLRGEQEQKWQLKGSERHGGIFLETGSVQWLDSQGMMLAYNGSEGGVNVYDMLKNQKWRSDPKKSDLINLAKIASGYASLHYLRKANQLISVDMDQTVRFWPVN</sequence>
<dbReference type="InterPro" id="IPR015943">
    <property type="entry name" value="WD40/YVTN_repeat-like_dom_sf"/>
</dbReference>